<accession>A0A7D6BUD0</accession>
<gene>
    <name evidence="2" type="ORF">Sv326_0029</name>
</gene>
<evidence type="ECO:0000313" key="2">
    <source>
        <dbReference type="EMBL" id="QLJ52204.1"/>
    </source>
</evidence>
<feature type="transmembrane region" description="Helical" evidence="1">
    <location>
        <begin position="82"/>
        <end position="104"/>
    </location>
</feature>
<sequence>MDRHFKYMVLLLCLSYLMLPVSATGSMATRIRDALCGFQTLVYTILPTLALIMFLFAGLAYAAGQVFGAEMRAKAQGWAMSLLVGGILGIFIAVLAPILVSIFVSMSGSMTYTPC</sequence>
<dbReference type="Proteomes" id="UP000510821">
    <property type="component" value="Chromosome"/>
</dbReference>
<evidence type="ECO:0000256" key="1">
    <source>
        <dbReference type="SAM" id="Phobius"/>
    </source>
</evidence>
<protein>
    <recommendedName>
        <fullName evidence="4">TrbC/VIRB2 family protein</fullName>
    </recommendedName>
</protein>
<organism evidence="2 3">
    <name type="scientific">Fermentimicrarchaeum limneticum</name>
    <dbReference type="NCBI Taxonomy" id="2795018"/>
    <lineage>
        <taxon>Archaea</taxon>
        <taxon>Candidatus Micrarchaeota</taxon>
        <taxon>Candidatus Fermentimicrarchaeales</taxon>
        <taxon>Candidatus Fermentimicrarchaeaceae</taxon>
        <taxon>Candidatus Fermentimicrarchaeum</taxon>
    </lineage>
</organism>
<evidence type="ECO:0008006" key="4">
    <source>
        <dbReference type="Google" id="ProtNLM"/>
    </source>
</evidence>
<keyword evidence="1" id="KW-0812">Transmembrane</keyword>
<reference evidence="3" key="1">
    <citation type="submission" date="2020-07" db="EMBL/GenBank/DDBJ databases">
        <title>Metabolic diversity and evolutionary history of the archaeal phylum ###Micrarchaeota### uncovered from a freshwater lake metagenome.</title>
        <authorList>
            <person name="Kadnikov V.V."/>
            <person name="Savvichev A.S."/>
            <person name="Mardanov A.V."/>
            <person name="Beletsky A.V."/>
            <person name="Chupakov A.V."/>
            <person name="Kokryatskaya N.M."/>
            <person name="Pimenov N.V."/>
            <person name="Ravin N.V."/>
        </authorList>
    </citation>
    <scope>NUCLEOTIDE SEQUENCE [LARGE SCALE GENOMIC DNA]</scope>
</reference>
<dbReference type="AlphaFoldDB" id="A0A7D6BUD0"/>
<evidence type="ECO:0000313" key="3">
    <source>
        <dbReference type="Proteomes" id="UP000510821"/>
    </source>
</evidence>
<name>A0A7D6BUD0_FERL1</name>
<feature type="transmembrane region" description="Helical" evidence="1">
    <location>
        <begin position="38"/>
        <end position="61"/>
    </location>
</feature>
<keyword evidence="1" id="KW-0472">Membrane</keyword>
<dbReference type="KEGG" id="flt:Sv326_0029"/>
<keyword evidence="1" id="KW-1133">Transmembrane helix</keyword>
<dbReference type="EMBL" id="CP058998">
    <property type="protein sequence ID" value="QLJ52204.1"/>
    <property type="molecule type" value="Genomic_DNA"/>
</dbReference>
<proteinExistence type="predicted"/>